<gene>
    <name evidence="1" type="ORF">H9L42_08105</name>
</gene>
<protein>
    <recommendedName>
        <fullName evidence="3">Family 2 glycosyl transferase</fullName>
    </recommendedName>
</protein>
<dbReference type="SUPFAM" id="SSF51445">
    <property type="entry name" value="(Trans)glycosidases"/>
    <property type="match status" value="1"/>
</dbReference>
<dbReference type="Gene3D" id="3.20.20.80">
    <property type="entry name" value="Glycosidases"/>
    <property type="match status" value="1"/>
</dbReference>
<name>A0A923NMM3_9FIRM</name>
<evidence type="ECO:0000313" key="1">
    <source>
        <dbReference type="EMBL" id="MBC6679789.1"/>
    </source>
</evidence>
<dbReference type="EMBL" id="JACRYT010000007">
    <property type="protein sequence ID" value="MBC6679789.1"/>
    <property type="molecule type" value="Genomic_DNA"/>
</dbReference>
<reference evidence="1" key="1">
    <citation type="submission" date="2020-08" db="EMBL/GenBank/DDBJ databases">
        <title>Genome public.</title>
        <authorList>
            <person name="Liu C."/>
            <person name="Sun Q."/>
        </authorList>
    </citation>
    <scope>NUCLEOTIDE SEQUENCE</scope>
    <source>
        <strain evidence="1">BX12</strain>
    </source>
</reference>
<keyword evidence="2" id="KW-1185">Reference proteome</keyword>
<accession>A0A923NMM3</accession>
<dbReference type="RefSeq" id="WP_187302896.1">
    <property type="nucleotide sequence ID" value="NZ_CBCTON010000011.1"/>
</dbReference>
<evidence type="ECO:0000313" key="2">
    <source>
        <dbReference type="Proteomes" id="UP000602647"/>
    </source>
</evidence>
<dbReference type="Proteomes" id="UP000602647">
    <property type="component" value="Unassembled WGS sequence"/>
</dbReference>
<dbReference type="InterPro" id="IPR017853">
    <property type="entry name" value="GH"/>
</dbReference>
<evidence type="ECO:0008006" key="3">
    <source>
        <dbReference type="Google" id="ProtNLM"/>
    </source>
</evidence>
<dbReference type="AlphaFoldDB" id="A0A923NMM3"/>
<comment type="caution">
    <text evidence="1">The sequence shown here is derived from an EMBL/GenBank/DDBJ whole genome shotgun (WGS) entry which is preliminary data.</text>
</comment>
<proteinExistence type="predicted"/>
<organism evidence="1 2">
    <name type="scientific">Zhenpiania hominis</name>
    <dbReference type="NCBI Taxonomy" id="2763644"/>
    <lineage>
        <taxon>Bacteria</taxon>
        <taxon>Bacillati</taxon>
        <taxon>Bacillota</taxon>
        <taxon>Clostridia</taxon>
        <taxon>Peptostreptococcales</taxon>
        <taxon>Anaerovoracaceae</taxon>
        <taxon>Zhenpiania</taxon>
    </lineage>
</organism>
<sequence length="712" mass="82060">MRKFLILCACLVIGYMGIHYIYYNTTIPFSLQAEDTLRVQARADGKNLYVQKDSGWEKLTICGMNLGSAIPGHFASDFAIDYDTYMNWFDLMQEMNVNVLRVYTIQSDTFYHAFYDYNEGRKNPLYLMHSVPVDDYSLRSHLDAFSPEVHDTFISDCKKLVDIIHGQKRIRFNSNYGSGTYKWDISPYVIGYILGSEWDPDFIIYTNEKQDHITSYRGTYFSTTNGATPFECFLAEVGDEVMEYEESKYNAQRLVAFSNWSETDPLRHQTWAASAMNNHTRLDIEHILLEDTVKSGTFASYHVYPYYPPFLNYETRFLKNGEENSYRTYLKALNCHHRGKPVVIAEYGLPTSRGIAQTDQIRGLDQGNLTEEAQGKGLRMLFEDIMESGCAGGMVFTWQDEWSNRTWNTLATVDTTRVPYWSDVQTADQMFGILAFEPGKTTTLSYPDGDLSEWKDTDPIAKARGMSLSMMYDERYLYLRVHKENLEPAEDTLYIPLDTTPKSGAYKDTTNHLSYDKGVDFVILIEGKNKADLLVQEYYNTTETLYGKNIHQTDPYLDPPAPDSGEFDDARQFLQYRIQLSSQETLPAEVFPSGKLIHGNGNPDSEDYNSLADYYIHGDDIELRIPWGLLNFSDPSAMKIHGDYYEHYGVENLSIDHLNVALCVRSEGTVRKTGFHRFALEGWGETPTWHQRLKKSYTWLQDIYGRCLEKED</sequence>